<reference evidence="3" key="1">
    <citation type="submission" date="2025-08" db="UniProtKB">
        <authorList>
            <consortium name="RefSeq"/>
        </authorList>
    </citation>
    <scope>IDENTIFICATION</scope>
    <source>
        <tissue evidence="3">Whole body</tissue>
    </source>
</reference>
<evidence type="ECO:0000256" key="1">
    <source>
        <dbReference type="SAM" id="Phobius"/>
    </source>
</evidence>
<dbReference type="GeneID" id="107073708"/>
<gene>
    <name evidence="3" type="primary">LOC107073708</name>
</gene>
<keyword evidence="2" id="KW-1185">Reference proteome</keyword>
<proteinExistence type="predicted"/>
<feature type="non-terminal residue" evidence="3">
    <location>
        <position position="197"/>
    </location>
</feature>
<feature type="transmembrane region" description="Helical" evidence="1">
    <location>
        <begin position="12"/>
        <end position="35"/>
    </location>
</feature>
<dbReference type="RefSeq" id="XP_015189889.1">
    <property type="nucleotide sequence ID" value="XM_015334403.1"/>
</dbReference>
<organism evidence="2 3">
    <name type="scientific">Polistes dominula</name>
    <name type="common">European paper wasp</name>
    <name type="synonym">Vespa dominula</name>
    <dbReference type="NCBI Taxonomy" id="743375"/>
    <lineage>
        <taxon>Eukaryota</taxon>
        <taxon>Metazoa</taxon>
        <taxon>Ecdysozoa</taxon>
        <taxon>Arthropoda</taxon>
        <taxon>Hexapoda</taxon>
        <taxon>Insecta</taxon>
        <taxon>Pterygota</taxon>
        <taxon>Neoptera</taxon>
        <taxon>Endopterygota</taxon>
        <taxon>Hymenoptera</taxon>
        <taxon>Apocrita</taxon>
        <taxon>Aculeata</taxon>
        <taxon>Vespoidea</taxon>
        <taxon>Vespidae</taxon>
        <taxon>Polistinae</taxon>
        <taxon>Polistini</taxon>
        <taxon>Polistes</taxon>
    </lineage>
</organism>
<feature type="transmembrane region" description="Helical" evidence="1">
    <location>
        <begin position="63"/>
        <end position="92"/>
    </location>
</feature>
<keyword evidence="1" id="KW-1133">Transmembrane helix</keyword>
<keyword evidence="1" id="KW-0812">Transmembrane</keyword>
<evidence type="ECO:0000313" key="3">
    <source>
        <dbReference type="RefSeq" id="XP_015189889.1"/>
    </source>
</evidence>
<sequence>MQSAMEVLPKTIAIIITLTAYSTIYFGFVTMKLLLNRINMGYEVLLNNEELHLFEESEKQSKLYVYVILGFANGYGLSILVPCIVKLCLYFYGILDDNNLQLILPVENVTKAGVKYFCSLIYQIIAFIAIFTVAAVSFSGYLIFVLFACFQFRVLISKIQRPFRRNSKYFQRDLYFRTSQEEWDWIIDIINSFKNVT</sequence>
<name>A0ABM1JBQ1_POLDO</name>
<keyword evidence="1" id="KW-0472">Membrane</keyword>
<accession>A0ABM1JBQ1</accession>
<dbReference type="Proteomes" id="UP000694924">
    <property type="component" value="Unplaced"/>
</dbReference>
<evidence type="ECO:0000313" key="2">
    <source>
        <dbReference type="Proteomes" id="UP000694924"/>
    </source>
</evidence>
<protein>
    <submittedName>
        <fullName evidence="3">Uncharacterized protein LOC107073708</fullName>
    </submittedName>
</protein>